<evidence type="ECO:0000256" key="1">
    <source>
        <dbReference type="SAM" id="MobiDB-lite"/>
    </source>
</evidence>
<sequence>MALSRRIGPSVTDPGLWIPSDAVRSRPVDLDEVTARLLDVSLKSRSYLITEFVRGTWDYQGAKGDVERHSILLRWILEQVPLVEAELNESKASKGNSHTRHGTKRRLVRE</sequence>
<proteinExistence type="predicted"/>
<dbReference type="AlphaFoldDB" id="A0AAN6MYU0"/>
<evidence type="ECO:0000313" key="3">
    <source>
        <dbReference type="Proteomes" id="UP001303473"/>
    </source>
</evidence>
<gene>
    <name evidence="2" type="ORF">QBC46DRAFT_358433</name>
</gene>
<feature type="compositionally biased region" description="Basic residues" evidence="1">
    <location>
        <begin position="97"/>
        <end position="110"/>
    </location>
</feature>
<dbReference type="EMBL" id="MU853934">
    <property type="protein sequence ID" value="KAK3935219.1"/>
    <property type="molecule type" value="Genomic_DNA"/>
</dbReference>
<dbReference type="Proteomes" id="UP001303473">
    <property type="component" value="Unassembled WGS sequence"/>
</dbReference>
<evidence type="ECO:0000313" key="2">
    <source>
        <dbReference type="EMBL" id="KAK3935219.1"/>
    </source>
</evidence>
<name>A0AAN6MYU0_9PEZI</name>
<protein>
    <submittedName>
        <fullName evidence="2">Uncharacterized protein</fullName>
    </submittedName>
</protein>
<keyword evidence="3" id="KW-1185">Reference proteome</keyword>
<comment type="caution">
    <text evidence="2">The sequence shown here is derived from an EMBL/GenBank/DDBJ whole genome shotgun (WGS) entry which is preliminary data.</text>
</comment>
<reference evidence="3" key="1">
    <citation type="journal article" date="2023" name="Mol. Phylogenet. Evol.">
        <title>Genome-scale phylogeny and comparative genomics of the fungal order Sordariales.</title>
        <authorList>
            <person name="Hensen N."/>
            <person name="Bonometti L."/>
            <person name="Westerberg I."/>
            <person name="Brannstrom I.O."/>
            <person name="Guillou S."/>
            <person name="Cros-Aarteil S."/>
            <person name="Calhoun S."/>
            <person name="Haridas S."/>
            <person name="Kuo A."/>
            <person name="Mondo S."/>
            <person name="Pangilinan J."/>
            <person name="Riley R."/>
            <person name="LaButti K."/>
            <person name="Andreopoulos B."/>
            <person name="Lipzen A."/>
            <person name="Chen C."/>
            <person name="Yan M."/>
            <person name="Daum C."/>
            <person name="Ng V."/>
            <person name="Clum A."/>
            <person name="Steindorff A."/>
            <person name="Ohm R.A."/>
            <person name="Martin F."/>
            <person name="Silar P."/>
            <person name="Natvig D.O."/>
            <person name="Lalanne C."/>
            <person name="Gautier V."/>
            <person name="Ament-Velasquez S.L."/>
            <person name="Kruys A."/>
            <person name="Hutchinson M.I."/>
            <person name="Powell A.J."/>
            <person name="Barry K."/>
            <person name="Miller A.N."/>
            <person name="Grigoriev I.V."/>
            <person name="Debuchy R."/>
            <person name="Gladieux P."/>
            <person name="Hiltunen Thoren M."/>
            <person name="Johannesson H."/>
        </authorList>
    </citation>
    <scope>NUCLEOTIDE SEQUENCE [LARGE SCALE GENOMIC DNA]</scope>
    <source>
        <strain evidence="3">CBS 340.73</strain>
    </source>
</reference>
<organism evidence="2 3">
    <name type="scientific">Diplogelasinospora grovesii</name>
    <dbReference type="NCBI Taxonomy" id="303347"/>
    <lineage>
        <taxon>Eukaryota</taxon>
        <taxon>Fungi</taxon>
        <taxon>Dikarya</taxon>
        <taxon>Ascomycota</taxon>
        <taxon>Pezizomycotina</taxon>
        <taxon>Sordariomycetes</taxon>
        <taxon>Sordariomycetidae</taxon>
        <taxon>Sordariales</taxon>
        <taxon>Diplogelasinosporaceae</taxon>
        <taxon>Diplogelasinospora</taxon>
    </lineage>
</organism>
<accession>A0AAN6MYU0</accession>
<feature type="region of interest" description="Disordered" evidence="1">
    <location>
        <begin position="88"/>
        <end position="110"/>
    </location>
</feature>